<evidence type="ECO:0000313" key="3">
    <source>
        <dbReference type="Proteomes" id="UP000250235"/>
    </source>
</evidence>
<name>A0A2Z7BJC3_9LAMI</name>
<feature type="region of interest" description="Disordered" evidence="1">
    <location>
        <begin position="104"/>
        <end position="131"/>
    </location>
</feature>
<dbReference type="OrthoDB" id="342281at2759"/>
<protein>
    <submittedName>
        <fullName evidence="2">Protein disulfide isomerase-like 5-4</fullName>
    </submittedName>
</protein>
<reference evidence="2 3" key="1">
    <citation type="journal article" date="2015" name="Proc. Natl. Acad. Sci. U.S.A.">
        <title>The resurrection genome of Boea hygrometrica: A blueprint for survival of dehydration.</title>
        <authorList>
            <person name="Xiao L."/>
            <person name="Yang G."/>
            <person name="Zhang L."/>
            <person name="Yang X."/>
            <person name="Zhao S."/>
            <person name="Ji Z."/>
            <person name="Zhou Q."/>
            <person name="Hu M."/>
            <person name="Wang Y."/>
            <person name="Chen M."/>
            <person name="Xu Y."/>
            <person name="Jin H."/>
            <person name="Xiao X."/>
            <person name="Hu G."/>
            <person name="Bao F."/>
            <person name="Hu Y."/>
            <person name="Wan P."/>
            <person name="Li L."/>
            <person name="Deng X."/>
            <person name="Kuang T."/>
            <person name="Xiang C."/>
            <person name="Zhu J.K."/>
            <person name="Oliver M.J."/>
            <person name="He Y."/>
        </authorList>
    </citation>
    <scope>NUCLEOTIDE SEQUENCE [LARGE SCALE GENOMIC DNA]</scope>
    <source>
        <strain evidence="3">cv. XS01</strain>
    </source>
</reference>
<keyword evidence="2" id="KW-0413">Isomerase</keyword>
<evidence type="ECO:0000313" key="2">
    <source>
        <dbReference type="EMBL" id="KZV34205.1"/>
    </source>
</evidence>
<feature type="compositionally biased region" description="Basic and acidic residues" evidence="1">
    <location>
        <begin position="276"/>
        <end position="289"/>
    </location>
</feature>
<feature type="compositionally biased region" description="Low complexity" evidence="1">
    <location>
        <begin position="47"/>
        <end position="63"/>
    </location>
</feature>
<dbReference type="AlphaFoldDB" id="A0A2Z7BJC3"/>
<dbReference type="EMBL" id="KV005150">
    <property type="protein sequence ID" value="KZV34205.1"/>
    <property type="molecule type" value="Genomic_DNA"/>
</dbReference>
<keyword evidence="3" id="KW-1185">Reference proteome</keyword>
<feature type="region of interest" description="Disordered" evidence="1">
    <location>
        <begin position="47"/>
        <end position="69"/>
    </location>
</feature>
<feature type="compositionally biased region" description="Basic residues" evidence="1">
    <location>
        <begin position="104"/>
        <end position="115"/>
    </location>
</feature>
<feature type="region of interest" description="Disordered" evidence="1">
    <location>
        <begin position="259"/>
        <end position="300"/>
    </location>
</feature>
<organism evidence="2 3">
    <name type="scientific">Dorcoceras hygrometricum</name>
    <dbReference type="NCBI Taxonomy" id="472368"/>
    <lineage>
        <taxon>Eukaryota</taxon>
        <taxon>Viridiplantae</taxon>
        <taxon>Streptophyta</taxon>
        <taxon>Embryophyta</taxon>
        <taxon>Tracheophyta</taxon>
        <taxon>Spermatophyta</taxon>
        <taxon>Magnoliopsida</taxon>
        <taxon>eudicotyledons</taxon>
        <taxon>Gunneridae</taxon>
        <taxon>Pentapetalae</taxon>
        <taxon>asterids</taxon>
        <taxon>lamiids</taxon>
        <taxon>Lamiales</taxon>
        <taxon>Gesneriaceae</taxon>
        <taxon>Didymocarpoideae</taxon>
        <taxon>Trichosporeae</taxon>
        <taxon>Loxocarpinae</taxon>
        <taxon>Dorcoceras</taxon>
    </lineage>
</organism>
<sequence length="372" mass="40801">MFQLGCPLTVPVWISPRLLNQLHCTSHEKIVPVVKKQEVVVKNPVEAKSQAAPATSTSGTSSDADSRPLVKLGAIKRGGAKRKQVVDSSNLESTVSLPLVKIMKKQRTQRTKPARKIAGDQAGFNPGPIPEIRDGADDASTTGDPAAKGKEILEAFARQNPVEEHCLLVLKSSWEDVSNKMCEYDNGYTSALRPENVGVVQAVRDGGATPAQQEKPKILSIEFSTQSEQAQMAEKQPAQQEGQVEEIVRAVENIDETEAMNSKKHQAQQNEQQAQAEEKPAQNDEHQAYERQAQASSSTSCPNLAANIKLKEMQKVVLSLESKIASMDSRAVSLDSKVDRIMDAQTFMKLDFGLYKRTFYENMDKVVANVTS</sequence>
<dbReference type="GO" id="GO:0016853">
    <property type="term" value="F:isomerase activity"/>
    <property type="evidence" value="ECO:0007669"/>
    <property type="project" value="UniProtKB-KW"/>
</dbReference>
<evidence type="ECO:0000256" key="1">
    <source>
        <dbReference type="SAM" id="MobiDB-lite"/>
    </source>
</evidence>
<accession>A0A2Z7BJC3</accession>
<proteinExistence type="predicted"/>
<dbReference type="Proteomes" id="UP000250235">
    <property type="component" value="Unassembled WGS sequence"/>
</dbReference>
<gene>
    <name evidence="2" type="ORF">F511_39979</name>
</gene>